<dbReference type="Proteomes" id="UP000053989">
    <property type="component" value="Unassembled WGS sequence"/>
</dbReference>
<dbReference type="OrthoDB" id="2688228at2759"/>
<reference evidence="2 3" key="1">
    <citation type="submission" date="2014-04" db="EMBL/GenBank/DDBJ databases">
        <authorList>
            <consortium name="DOE Joint Genome Institute"/>
            <person name="Kuo A."/>
            <person name="Kohler A."/>
            <person name="Nagy L.G."/>
            <person name="Floudas D."/>
            <person name="Copeland A."/>
            <person name="Barry K.W."/>
            <person name="Cichocki N."/>
            <person name="Veneault-Fourrey C."/>
            <person name="LaButti K."/>
            <person name="Lindquist E.A."/>
            <person name="Lipzen A."/>
            <person name="Lundell T."/>
            <person name="Morin E."/>
            <person name="Murat C."/>
            <person name="Sun H."/>
            <person name="Tunlid A."/>
            <person name="Henrissat B."/>
            <person name="Grigoriev I.V."/>
            <person name="Hibbett D.S."/>
            <person name="Martin F."/>
            <person name="Nordberg H.P."/>
            <person name="Cantor M.N."/>
            <person name="Hua S.X."/>
        </authorList>
    </citation>
    <scope>NUCLEOTIDE SEQUENCE [LARGE SCALE GENOMIC DNA]</scope>
    <source>
        <strain evidence="2 3">Foug A</strain>
    </source>
</reference>
<feature type="domain" description="DUF6532" evidence="1">
    <location>
        <begin position="5"/>
        <end position="50"/>
    </location>
</feature>
<dbReference type="Pfam" id="PF20149">
    <property type="entry name" value="DUF6532"/>
    <property type="match status" value="1"/>
</dbReference>
<evidence type="ECO:0000313" key="2">
    <source>
        <dbReference type="EMBL" id="KIM57292.1"/>
    </source>
</evidence>
<dbReference type="InterPro" id="IPR045341">
    <property type="entry name" value="DUF6532"/>
</dbReference>
<sequence length="50" mass="5743">GKTWNFAHPALKDVLIKFFYTGSYRIAHRRPEIFCTQIPNMCLAAICTVV</sequence>
<name>A0A0C2ZXV8_9AGAM</name>
<dbReference type="InParanoid" id="A0A0C2ZXV8"/>
<dbReference type="EMBL" id="KN822102">
    <property type="protein sequence ID" value="KIM57292.1"/>
    <property type="molecule type" value="Genomic_DNA"/>
</dbReference>
<dbReference type="HOGENOM" id="CLU_3129984_0_0_1"/>
<keyword evidence="3" id="KW-1185">Reference proteome</keyword>
<organism evidence="2 3">
    <name type="scientific">Scleroderma citrinum Foug A</name>
    <dbReference type="NCBI Taxonomy" id="1036808"/>
    <lineage>
        <taxon>Eukaryota</taxon>
        <taxon>Fungi</taxon>
        <taxon>Dikarya</taxon>
        <taxon>Basidiomycota</taxon>
        <taxon>Agaricomycotina</taxon>
        <taxon>Agaricomycetes</taxon>
        <taxon>Agaricomycetidae</taxon>
        <taxon>Boletales</taxon>
        <taxon>Sclerodermatineae</taxon>
        <taxon>Sclerodermataceae</taxon>
        <taxon>Scleroderma</taxon>
    </lineage>
</organism>
<evidence type="ECO:0000313" key="3">
    <source>
        <dbReference type="Proteomes" id="UP000053989"/>
    </source>
</evidence>
<protein>
    <recommendedName>
        <fullName evidence="1">DUF6532 domain-containing protein</fullName>
    </recommendedName>
</protein>
<proteinExistence type="predicted"/>
<gene>
    <name evidence="2" type="ORF">SCLCIDRAFT_88556</name>
</gene>
<feature type="non-terminal residue" evidence="2">
    <location>
        <position position="1"/>
    </location>
</feature>
<feature type="non-terminal residue" evidence="2">
    <location>
        <position position="50"/>
    </location>
</feature>
<dbReference type="AlphaFoldDB" id="A0A0C2ZXV8"/>
<evidence type="ECO:0000259" key="1">
    <source>
        <dbReference type="Pfam" id="PF20149"/>
    </source>
</evidence>
<reference evidence="3" key="2">
    <citation type="submission" date="2015-01" db="EMBL/GenBank/DDBJ databases">
        <title>Evolutionary Origins and Diversification of the Mycorrhizal Mutualists.</title>
        <authorList>
            <consortium name="DOE Joint Genome Institute"/>
            <consortium name="Mycorrhizal Genomics Consortium"/>
            <person name="Kohler A."/>
            <person name="Kuo A."/>
            <person name="Nagy L.G."/>
            <person name="Floudas D."/>
            <person name="Copeland A."/>
            <person name="Barry K.W."/>
            <person name="Cichocki N."/>
            <person name="Veneault-Fourrey C."/>
            <person name="LaButti K."/>
            <person name="Lindquist E.A."/>
            <person name="Lipzen A."/>
            <person name="Lundell T."/>
            <person name="Morin E."/>
            <person name="Murat C."/>
            <person name="Riley R."/>
            <person name="Ohm R."/>
            <person name="Sun H."/>
            <person name="Tunlid A."/>
            <person name="Henrissat B."/>
            <person name="Grigoriev I.V."/>
            <person name="Hibbett D.S."/>
            <person name="Martin F."/>
        </authorList>
    </citation>
    <scope>NUCLEOTIDE SEQUENCE [LARGE SCALE GENOMIC DNA]</scope>
    <source>
        <strain evidence="3">Foug A</strain>
    </source>
</reference>
<accession>A0A0C2ZXV8</accession>